<dbReference type="PROSITE" id="PS50885">
    <property type="entry name" value="HAMP"/>
    <property type="match status" value="1"/>
</dbReference>
<dbReference type="RefSeq" id="WP_103199687.1">
    <property type="nucleotide sequence ID" value="NZ_PDGH01000026.1"/>
</dbReference>
<dbReference type="Pfam" id="PF00015">
    <property type="entry name" value="MCPsignal"/>
    <property type="match status" value="1"/>
</dbReference>
<name>A0A2S3R7W0_VIBVL</name>
<feature type="domain" description="HAMP" evidence="7">
    <location>
        <begin position="207"/>
        <end position="259"/>
    </location>
</feature>
<keyword evidence="5" id="KW-1133">Transmembrane helix</keyword>
<keyword evidence="2 4" id="KW-0807">Transducer</keyword>
<dbReference type="GO" id="GO:0007165">
    <property type="term" value="P:signal transduction"/>
    <property type="evidence" value="ECO:0007669"/>
    <property type="project" value="UniProtKB-KW"/>
</dbReference>
<dbReference type="SUPFAM" id="SSF58104">
    <property type="entry name" value="Methyl-accepting chemotaxis protein (MCP) signaling domain"/>
    <property type="match status" value="1"/>
</dbReference>
<dbReference type="Pfam" id="PF00672">
    <property type="entry name" value="HAMP"/>
    <property type="match status" value="1"/>
</dbReference>
<comment type="caution">
    <text evidence="8">The sequence shown here is derived from an EMBL/GenBank/DDBJ whole genome shotgun (WGS) entry which is preliminary data.</text>
</comment>
<evidence type="ECO:0000313" key="9">
    <source>
        <dbReference type="Proteomes" id="UP000237466"/>
    </source>
</evidence>
<dbReference type="PANTHER" id="PTHR32089">
    <property type="entry name" value="METHYL-ACCEPTING CHEMOTAXIS PROTEIN MCPB"/>
    <property type="match status" value="1"/>
</dbReference>
<evidence type="ECO:0000256" key="5">
    <source>
        <dbReference type="SAM" id="Phobius"/>
    </source>
</evidence>
<evidence type="ECO:0000256" key="3">
    <source>
        <dbReference type="ARBA" id="ARBA00029447"/>
    </source>
</evidence>
<protein>
    <recommendedName>
        <fullName evidence="10">Methyl-accepting chemotaxis protein</fullName>
    </recommendedName>
</protein>
<evidence type="ECO:0000313" key="8">
    <source>
        <dbReference type="EMBL" id="POB49765.1"/>
    </source>
</evidence>
<feature type="transmembrane region" description="Helical" evidence="5">
    <location>
        <begin position="179"/>
        <end position="204"/>
    </location>
</feature>
<keyword evidence="5" id="KW-0472">Membrane</keyword>
<dbReference type="Gene3D" id="1.10.287.950">
    <property type="entry name" value="Methyl-accepting chemotaxis protein"/>
    <property type="match status" value="1"/>
</dbReference>
<comment type="similarity">
    <text evidence="3">Belongs to the methyl-accepting chemotaxis (MCP) protein family.</text>
</comment>
<dbReference type="InterPro" id="IPR024478">
    <property type="entry name" value="HlyB_4HB_MCP"/>
</dbReference>
<dbReference type="SMART" id="SM00304">
    <property type="entry name" value="HAMP"/>
    <property type="match status" value="1"/>
</dbReference>
<sequence length="536" mass="58546">MLIRFRLSLSYAVLLIFLAAIVVVAALRLENLAENTRHLVETDSRRAELTHAINLHSESAAGRLLLLFILDDREQRVAIYKDIDRHNASISTALTELPPLMTTQKEQKQLKALLVLREQFDEHFTATVEALEFGDHPEAIKLMSGPTQQSLKSLLLLTSELAQFQQQSMEQRQTEAIELVHTSIITVLILGIGALFTGAFMAWYMTRSIMMPLNLAVKGTTAIAQGDLTNMPMAAGKDELGDLLSGMTNMRERLRNMISAINHSSTQVNDSATTLQNASQKVRCGSAEQNSLAQAIESSVMNFSEGITSLASNVQTTRDEASKAHDMASQSAREIVRVSDEIVTIAATVEKSAQTVAKLEQSVLEVTNTVSVIRDIADQTNLLALNASIEAARAGESGRGFAVVADEVRTLATRTADATGKIDLVIAQINQQAKESIHEIERGKSGMEKGTTLIRGIIAPLDELRVGAQHSLDSLDKLSLVMSEQVRESHSIATHVQEIVEQTRANQNAADEVAKITQVLSDTSQQLQNTVTSFRT</sequence>
<reference evidence="8 9" key="1">
    <citation type="journal article" date="2018" name="Front. Microbiol.">
        <title>Phylogeny of Vibrio vulnificus from the Analysis of the Core-Genome: Implications for Intra-Species Taxonomy.</title>
        <authorList>
            <person name="Roig F.J."/>
            <person name="Gonzalez-Candelas F."/>
            <person name="Sanjuan E."/>
            <person name="Fouz B."/>
            <person name="Feil E.J."/>
            <person name="Llorens C."/>
            <person name="Baker-Austin C."/>
            <person name="Oliver J.D."/>
            <person name="Danin-Poleg Y."/>
            <person name="Gibas C.J."/>
            <person name="Kashi Y."/>
            <person name="Gulig P.A."/>
            <person name="Morrison S.S."/>
            <person name="Amaro C."/>
        </authorList>
    </citation>
    <scope>NUCLEOTIDE SEQUENCE [LARGE SCALE GENOMIC DNA]</scope>
    <source>
        <strain evidence="8 9">CECT4608</strain>
    </source>
</reference>
<dbReference type="EMBL" id="PDGH01000026">
    <property type="protein sequence ID" value="POB49765.1"/>
    <property type="molecule type" value="Genomic_DNA"/>
</dbReference>
<evidence type="ECO:0000256" key="1">
    <source>
        <dbReference type="ARBA" id="ARBA00004370"/>
    </source>
</evidence>
<dbReference type="GO" id="GO:0016020">
    <property type="term" value="C:membrane"/>
    <property type="evidence" value="ECO:0007669"/>
    <property type="project" value="UniProtKB-SubCell"/>
</dbReference>
<dbReference type="Pfam" id="PF12729">
    <property type="entry name" value="4HB_MCP_1"/>
    <property type="match status" value="1"/>
</dbReference>
<proteinExistence type="inferred from homology"/>
<dbReference type="InterPro" id="IPR003660">
    <property type="entry name" value="HAMP_dom"/>
</dbReference>
<dbReference type="AlphaFoldDB" id="A0A2S3R7W0"/>
<evidence type="ECO:0000259" key="7">
    <source>
        <dbReference type="PROSITE" id="PS50885"/>
    </source>
</evidence>
<dbReference type="PROSITE" id="PS50111">
    <property type="entry name" value="CHEMOTAXIS_TRANSDUC_2"/>
    <property type="match status" value="1"/>
</dbReference>
<dbReference type="InterPro" id="IPR047347">
    <property type="entry name" value="YvaQ-like_sensor"/>
</dbReference>
<dbReference type="PANTHER" id="PTHR32089:SF112">
    <property type="entry name" value="LYSOZYME-LIKE PROTEIN-RELATED"/>
    <property type="match status" value="1"/>
</dbReference>
<evidence type="ECO:0000259" key="6">
    <source>
        <dbReference type="PROSITE" id="PS50111"/>
    </source>
</evidence>
<organism evidence="8 9">
    <name type="scientific">Vibrio vulnificus</name>
    <dbReference type="NCBI Taxonomy" id="672"/>
    <lineage>
        <taxon>Bacteria</taxon>
        <taxon>Pseudomonadati</taxon>
        <taxon>Pseudomonadota</taxon>
        <taxon>Gammaproteobacteria</taxon>
        <taxon>Vibrionales</taxon>
        <taxon>Vibrionaceae</taxon>
        <taxon>Vibrio</taxon>
    </lineage>
</organism>
<dbReference type="Proteomes" id="UP000237466">
    <property type="component" value="Unassembled WGS sequence"/>
</dbReference>
<keyword evidence="5" id="KW-0812">Transmembrane</keyword>
<evidence type="ECO:0008006" key="10">
    <source>
        <dbReference type="Google" id="ProtNLM"/>
    </source>
</evidence>
<gene>
    <name evidence="8" type="ORF">CRN52_01610</name>
</gene>
<dbReference type="CDD" id="cd19411">
    <property type="entry name" value="MCP2201-like_sensor"/>
    <property type="match status" value="1"/>
</dbReference>
<dbReference type="SMART" id="SM00283">
    <property type="entry name" value="MA"/>
    <property type="match status" value="1"/>
</dbReference>
<dbReference type="InterPro" id="IPR004089">
    <property type="entry name" value="MCPsignal_dom"/>
</dbReference>
<comment type="subcellular location">
    <subcellularLocation>
        <location evidence="1">Membrane</location>
    </subcellularLocation>
</comment>
<accession>A0A2S3R7W0</accession>
<feature type="domain" description="Methyl-accepting transducer" evidence="6">
    <location>
        <begin position="264"/>
        <end position="500"/>
    </location>
</feature>
<evidence type="ECO:0000256" key="4">
    <source>
        <dbReference type="PROSITE-ProRule" id="PRU00284"/>
    </source>
</evidence>
<dbReference type="GO" id="GO:0006935">
    <property type="term" value="P:chemotaxis"/>
    <property type="evidence" value="ECO:0007669"/>
    <property type="project" value="UniProtKB-ARBA"/>
</dbReference>
<evidence type="ECO:0000256" key="2">
    <source>
        <dbReference type="ARBA" id="ARBA00023224"/>
    </source>
</evidence>